<gene>
    <name evidence="2" type="ORF">COT42_05375</name>
</gene>
<dbReference type="Gene3D" id="1.20.1260.10">
    <property type="match status" value="1"/>
</dbReference>
<evidence type="ECO:0000313" key="3">
    <source>
        <dbReference type="Proteomes" id="UP000231343"/>
    </source>
</evidence>
<dbReference type="Proteomes" id="UP000231343">
    <property type="component" value="Unassembled WGS sequence"/>
</dbReference>
<evidence type="ECO:0000259" key="1">
    <source>
        <dbReference type="Pfam" id="PF02915"/>
    </source>
</evidence>
<evidence type="ECO:0000313" key="2">
    <source>
        <dbReference type="EMBL" id="PIS29386.1"/>
    </source>
</evidence>
<dbReference type="AlphaFoldDB" id="A0A2H0XWR6"/>
<proteinExistence type="predicted"/>
<organism evidence="2 3">
    <name type="scientific">Candidatus Saganbacteria bacterium CG08_land_8_20_14_0_20_45_16</name>
    <dbReference type="NCBI Taxonomy" id="2014293"/>
    <lineage>
        <taxon>Bacteria</taxon>
        <taxon>Bacillati</taxon>
        <taxon>Saganbacteria</taxon>
    </lineage>
</organism>
<dbReference type="Pfam" id="PF02915">
    <property type="entry name" value="Rubrerythrin"/>
    <property type="match status" value="1"/>
</dbReference>
<sequence>MQFRRNQGGNKMNNLVTDTKLSIELEKKGYDFYVYTAANTTNPLAAATLNSLADRELEHLVRIKEFYLDITGAKKLQADWLKGIDLFPSKKELLTQIINKLRDSLDKKFETQEDINDLYIIAEGLERDSYNLYTKIASESSDETTKKLYSALAKEEQEHFDILDESMQYLNRPGDWFKEQERWIVEG</sequence>
<dbReference type="GO" id="GO:0046872">
    <property type="term" value="F:metal ion binding"/>
    <property type="evidence" value="ECO:0007669"/>
    <property type="project" value="InterPro"/>
</dbReference>
<dbReference type="GO" id="GO:0016491">
    <property type="term" value="F:oxidoreductase activity"/>
    <property type="evidence" value="ECO:0007669"/>
    <property type="project" value="InterPro"/>
</dbReference>
<feature type="domain" description="Rubrerythrin diiron-binding" evidence="1">
    <location>
        <begin position="21"/>
        <end position="164"/>
    </location>
</feature>
<dbReference type="EMBL" id="PEYM01000086">
    <property type="protein sequence ID" value="PIS29386.1"/>
    <property type="molecule type" value="Genomic_DNA"/>
</dbReference>
<dbReference type="InterPro" id="IPR003251">
    <property type="entry name" value="Rr_diiron-bd_dom"/>
</dbReference>
<accession>A0A2H0XWR6</accession>
<dbReference type="CDD" id="cd01045">
    <property type="entry name" value="Ferritin_like_AB"/>
    <property type="match status" value="1"/>
</dbReference>
<dbReference type="SUPFAM" id="SSF47240">
    <property type="entry name" value="Ferritin-like"/>
    <property type="match status" value="1"/>
</dbReference>
<dbReference type="InterPro" id="IPR009078">
    <property type="entry name" value="Ferritin-like_SF"/>
</dbReference>
<name>A0A2H0XWR6_UNCSA</name>
<comment type="caution">
    <text evidence="2">The sequence shown here is derived from an EMBL/GenBank/DDBJ whole genome shotgun (WGS) entry which is preliminary data.</text>
</comment>
<dbReference type="InterPro" id="IPR012347">
    <property type="entry name" value="Ferritin-like"/>
</dbReference>
<reference evidence="2 3" key="1">
    <citation type="submission" date="2017-09" db="EMBL/GenBank/DDBJ databases">
        <title>Depth-based differentiation of microbial function through sediment-hosted aquifers and enrichment of novel symbionts in the deep terrestrial subsurface.</title>
        <authorList>
            <person name="Probst A.J."/>
            <person name="Ladd B."/>
            <person name="Jarett J.K."/>
            <person name="Geller-Mcgrath D.E."/>
            <person name="Sieber C.M."/>
            <person name="Emerson J.B."/>
            <person name="Anantharaman K."/>
            <person name="Thomas B.C."/>
            <person name="Malmstrom R."/>
            <person name="Stieglmeier M."/>
            <person name="Klingl A."/>
            <person name="Woyke T."/>
            <person name="Ryan C.M."/>
            <person name="Banfield J.F."/>
        </authorList>
    </citation>
    <scope>NUCLEOTIDE SEQUENCE [LARGE SCALE GENOMIC DNA]</scope>
    <source>
        <strain evidence="2">CG08_land_8_20_14_0_20_45_16</strain>
    </source>
</reference>
<protein>
    <recommendedName>
        <fullName evidence="1">Rubrerythrin diiron-binding domain-containing protein</fullName>
    </recommendedName>
</protein>